<dbReference type="EMBL" id="BCNV01000005">
    <property type="protein sequence ID" value="GAS84154.1"/>
    <property type="molecule type" value="Genomic_DNA"/>
</dbReference>
<dbReference type="PANTHER" id="PTHR43157">
    <property type="entry name" value="PHOSPHATIDYLINOSITOL-GLYCAN BIOSYNTHESIS CLASS F PROTEIN-RELATED"/>
    <property type="match status" value="1"/>
</dbReference>
<dbReference type="InterPro" id="IPR002347">
    <property type="entry name" value="SDR_fam"/>
</dbReference>
<dbReference type="Proteomes" id="UP000069697">
    <property type="component" value="Unassembled WGS sequence"/>
</dbReference>
<dbReference type="Pfam" id="PF00106">
    <property type="entry name" value="adh_short"/>
    <property type="match status" value="1"/>
</dbReference>
<reference evidence="2 3" key="1">
    <citation type="journal article" date="2016" name="Genome Announc.">
        <title>Draft Genome Sequence of Paenibacillus amylolyticus Heshi-A3, Isolated from Fermented Rice Bran in a Japanese Fermented Seafood Dish.</title>
        <authorList>
            <person name="Akuzawa S."/>
            <person name="Nagaoka J."/>
            <person name="Kanekatsu M."/>
            <person name="Kubota E."/>
            <person name="Ohtake R."/>
            <person name="Suzuki T."/>
            <person name="Kanesaki Y."/>
        </authorList>
    </citation>
    <scope>NUCLEOTIDE SEQUENCE [LARGE SCALE GENOMIC DNA]</scope>
    <source>
        <strain evidence="2 3">Heshi-A3</strain>
    </source>
</reference>
<sequence>MGEVWTKDIIPTVSDKVVIVTGSNGGLGYETALALAEKGAKVILAVRNLDKGEKAANKIKSSVHVAGEVIVMQLDLSDLASIRKFAAAFLEQYDSLSILVNNAGIMNPPFQLTKDGFELQFGSNHLGHFALTGLLLPRLISTPKSRVVTVSSLAAGNGTIDFNNLDGSKGYAPMKFYSQSKLANLMFARELQNKFNSAHIDSMSIAAHPGISHTNLFSFGSGKQTNIFMRSLLKIISQPAHMGALPTLYAVADPTIRGGEYIAPSGMGGTKGYPKSAKIIEKLYDANISNKLWSVSEELTGVYYRFND</sequence>
<proteinExistence type="predicted"/>
<dbReference type="PANTHER" id="PTHR43157:SF31">
    <property type="entry name" value="PHOSPHATIDYLINOSITOL-GLYCAN BIOSYNTHESIS CLASS F PROTEIN"/>
    <property type="match status" value="1"/>
</dbReference>
<reference evidence="3" key="2">
    <citation type="submission" date="2016-01" db="EMBL/GenBank/DDBJ databases">
        <title>Draft Genome Sequence of Paenibacillus amylolyticus Heshi-A3 that Was Isolated from Fermented Rice Bran with Aging Salted Mackerel, Which Was Named Heshiko as Traditional Fermented Seafood in Japan.</title>
        <authorList>
            <person name="Akuzawa S."/>
            <person name="Nakagawa J."/>
            <person name="Kanekatsu T."/>
            <person name="Kubota E."/>
            <person name="Ohtake R."/>
            <person name="Suzuki T."/>
            <person name="Kanesaki Y."/>
        </authorList>
    </citation>
    <scope>NUCLEOTIDE SEQUENCE [LARGE SCALE GENOMIC DNA]</scope>
    <source>
        <strain evidence="3">Heshi-A3</strain>
    </source>
</reference>
<comment type="caution">
    <text evidence="2">The sequence shown here is derived from an EMBL/GenBank/DDBJ whole genome shotgun (WGS) entry which is preliminary data.</text>
</comment>
<evidence type="ECO:0000313" key="2">
    <source>
        <dbReference type="EMBL" id="GAS84154.1"/>
    </source>
</evidence>
<accession>A0A117I2P8</accession>
<protein>
    <submittedName>
        <fullName evidence="2">Short chain dehydrogenase</fullName>
    </submittedName>
</protein>
<dbReference type="SUPFAM" id="SSF51735">
    <property type="entry name" value="NAD(P)-binding Rossmann-fold domains"/>
    <property type="match status" value="1"/>
</dbReference>
<evidence type="ECO:0000256" key="1">
    <source>
        <dbReference type="ARBA" id="ARBA00023002"/>
    </source>
</evidence>
<dbReference type="InterPro" id="IPR036291">
    <property type="entry name" value="NAD(P)-bd_dom_sf"/>
</dbReference>
<dbReference type="AlphaFoldDB" id="A0A117I2P8"/>
<organism evidence="2 3">
    <name type="scientific">Paenibacillus amylolyticus</name>
    <dbReference type="NCBI Taxonomy" id="1451"/>
    <lineage>
        <taxon>Bacteria</taxon>
        <taxon>Bacillati</taxon>
        <taxon>Bacillota</taxon>
        <taxon>Bacilli</taxon>
        <taxon>Bacillales</taxon>
        <taxon>Paenibacillaceae</taxon>
        <taxon>Paenibacillus</taxon>
    </lineage>
</organism>
<evidence type="ECO:0000313" key="3">
    <source>
        <dbReference type="Proteomes" id="UP000069697"/>
    </source>
</evidence>
<dbReference type="GO" id="GO:0016491">
    <property type="term" value="F:oxidoreductase activity"/>
    <property type="evidence" value="ECO:0007669"/>
    <property type="project" value="UniProtKB-KW"/>
</dbReference>
<name>A0A117I2P8_PAEAM</name>
<keyword evidence="1" id="KW-0560">Oxidoreductase</keyword>
<dbReference type="PRINTS" id="PR00081">
    <property type="entry name" value="GDHRDH"/>
</dbReference>
<gene>
    <name evidence="2" type="ORF">PAHA3_4257</name>
</gene>
<dbReference type="RefSeq" id="WP_062836603.1">
    <property type="nucleotide sequence ID" value="NZ_BCNV01000005.1"/>
</dbReference>
<dbReference type="Gene3D" id="3.40.50.720">
    <property type="entry name" value="NAD(P)-binding Rossmann-like Domain"/>
    <property type="match status" value="1"/>
</dbReference>
<dbReference type="CDD" id="cd05327">
    <property type="entry name" value="retinol-DH_like_SDR_c_like"/>
    <property type="match status" value="1"/>
</dbReference>
<dbReference type="NCBIfam" id="NF004846">
    <property type="entry name" value="PRK06197.1"/>
    <property type="match status" value="1"/>
</dbReference>